<dbReference type="InterPro" id="IPR018713">
    <property type="entry name" value="MPAB/Lcp_cat_dom"/>
</dbReference>
<dbReference type="Pfam" id="PF09995">
    <property type="entry name" value="MPAB_Lcp_cat"/>
    <property type="match status" value="1"/>
</dbReference>
<dbReference type="STRING" id="1210089.GCA_001613165_07667"/>
<evidence type="ECO:0000259" key="1">
    <source>
        <dbReference type="Pfam" id="PF09995"/>
    </source>
</evidence>
<keyword evidence="3" id="KW-1185">Reference proteome</keyword>
<dbReference type="Proteomes" id="UP000255355">
    <property type="component" value="Unassembled WGS sequence"/>
</dbReference>
<evidence type="ECO:0000313" key="2">
    <source>
        <dbReference type="EMBL" id="RDI41760.1"/>
    </source>
</evidence>
<dbReference type="GO" id="GO:0016491">
    <property type="term" value="F:oxidoreductase activity"/>
    <property type="evidence" value="ECO:0007669"/>
    <property type="project" value="InterPro"/>
</dbReference>
<gene>
    <name evidence="2" type="ORF">DFR68_1308</name>
</gene>
<accession>A0A370GER9</accession>
<dbReference type="EMBL" id="QQAZ01000030">
    <property type="protein sequence ID" value="RDI41760.1"/>
    <property type="molecule type" value="Genomic_DNA"/>
</dbReference>
<dbReference type="PANTHER" id="PTHR36151:SF3">
    <property type="entry name" value="ER-BOUND OXYGENASE MPAB_MPAB'_RUBBER OXYGENASE CATALYTIC DOMAIN-CONTAINING PROTEIN"/>
    <property type="match status" value="1"/>
</dbReference>
<dbReference type="PANTHER" id="PTHR36151">
    <property type="entry name" value="BLR2777 PROTEIN"/>
    <property type="match status" value="1"/>
</dbReference>
<evidence type="ECO:0000313" key="3">
    <source>
        <dbReference type="Proteomes" id="UP000255355"/>
    </source>
</evidence>
<feature type="domain" description="ER-bound oxygenase mpaB/mpaB'/Rubber oxygenase catalytic" evidence="1">
    <location>
        <begin position="28"/>
        <end position="243"/>
    </location>
</feature>
<proteinExistence type="predicted"/>
<organism evidence="2 3">
    <name type="scientific">Nocardia mexicana</name>
    <dbReference type="NCBI Taxonomy" id="279262"/>
    <lineage>
        <taxon>Bacteria</taxon>
        <taxon>Bacillati</taxon>
        <taxon>Actinomycetota</taxon>
        <taxon>Actinomycetes</taxon>
        <taxon>Mycobacteriales</taxon>
        <taxon>Nocardiaceae</taxon>
        <taxon>Nocardia</taxon>
    </lineage>
</organism>
<name>A0A370GER9_9NOCA</name>
<dbReference type="AlphaFoldDB" id="A0A370GER9"/>
<dbReference type="RefSeq" id="WP_246011786.1">
    <property type="nucleotide sequence ID" value="NZ_QQAZ01000030.1"/>
</dbReference>
<reference evidence="2 3" key="1">
    <citation type="submission" date="2018-07" db="EMBL/GenBank/DDBJ databases">
        <title>Genomic Encyclopedia of Type Strains, Phase IV (KMG-IV): sequencing the most valuable type-strain genomes for metagenomic binning, comparative biology and taxonomic classification.</title>
        <authorList>
            <person name="Goeker M."/>
        </authorList>
    </citation>
    <scope>NUCLEOTIDE SEQUENCE [LARGE SCALE GENOMIC DNA]</scope>
    <source>
        <strain evidence="2 3">DSM 44952</strain>
    </source>
</reference>
<comment type="caution">
    <text evidence="2">The sequence shown here is derived from an EMBL/GenBank/DDBJ whole genome shotgun (WGS) entry which is preliminary data.</text>
</comment>
<protein>
    <submittedName>
        <fullName evidence="2">Uncharacterized protein (DUF2236 family)</fullName>
    </submittedName>
</protein>
<sequence>MYVVPTGMVGSGGTLGEGDAVRDDSLLRRYLGDRRFLLALPRAVGLQILHPVIAAALAEHLHTRLWPHKRRAVHQIIRIAYDDRDLSRIIRYGHEHVKGRDNRGARYHALHPEVFHFQHATYVDALFTSIAAFAGPLSDGDRERLYDECCGWYRRYGVSARHMPDTWDEFTDYFADACARLKLTEAGKTLAPQVIRPDYWVPRLLPSSSVRVLMHERARELLDVRVSTRDRIAFAAYAATVRAGAGLSSNRVRYVPAARMPSGA</sequence>